<dbReference type="Pfam" id="PF03861">
    <property type="entry name" value="ANTAR"/>
    <property type="match status" value="1"/>
</dbReference>
<keyword evidence="1" id="KW-0805">Transcription regulation</keyword>
<name>A0A6P1NWF5_9MICC</name>
<dbReference type="EMBL" id="CP047898">
    <property type="protein sequence ID" value="QHK21231.1"/>
    <property type="molecule type" value="Genomic_DNA"/>
</dbReference>
<dbReference type="InterPro" id="IPR029016">
    <property type="entry name" value="GAF-like_dom_sf"/>
</dbReference>
<gene>
    <name evidence="4" type="ORF">GU243_17650</name>
</gene>
<dbReference type="Gene3D" id="3.30.450.40">
    <property type="match status" value="1"/>
</dbReference>
<keyword evidence="2" id="KW-0804">Transcription</keyword>
<organism evidence="4 5">
    <name type="scientific">Pseudarthrobacter psychrotolerans</name>
    <dbReference type="NCBI Taxonomy" id="2697569"/>
    <lineage>
        <taxon>Bacteria</taxon>
        <taxon>Bacillati</taxon>
        <taxon>Actinomycetota</taxon>
        <taxon>Actinomycetes</taxon>
        <taxon>Micrococcales</taxon>
        <taxon>Micrococcaceae</taxon>
        <taxon>Pseudarthrobacter</taxon>
    </lineage>
</organism>
<dbReference type="GO" id="GO:0003723">
    <property type="term" value="F:RNA binding"/>
    <property type="evidence" value="ECO:0007669"/>
    <property type="project" value="InterPro"/>
</dbReference>
<reference evidence="4 5" key="1">
    <citation type="submission" date="2020-01" db="EMBL/GenBank/DDBJ databases">
        <title>Pseudarthrobacter psychrotolerans sp. nov., isolated from antarctic soil.</title>
        <authorList>
            <person name="Shin Y."/>
            <person name="Park W."/>
        </authorList>
    </citation>
    <scope>NUCLEOTIDE SEQUENCE [LARGE SCALE GENOMIC DNA]</scope>
    <source>
        <strain evidence="4 5">YJ56</strain>
    </source>
</reference>
<dbReference type="InterPro" id="IPR036388">
    <property type="entry name" value="WH-like_DNA-bd_sf"/>
</dbReference>
<dbReference type="PROSITE" id="PS50921">
    <property type="entry name" value="ANTAR"/>
    <property type="match status" value="1"/>
</dbReference>
<protein>
    <submittedName>
        <fullName evidence="4">Antitermination regulator</fullName>
    </submittedName>
</protein>
<dbReference type="InterPro" id="IPR005561">
    <property type="entry name" value="ANTAR"/>
</dbReference>
<dbReference type="Proteomes" id="UP000464186">
    <property type="component" value="Chromosome"/>
</dbReference>
<dbReference type="Gene3D" id="1.10.10.10">
    <property type="entry name" value="Winged helix-like DNA-binding domain superfamily/Winged helix DNA-binding domain"/>
    <property type="match status" value="1"/>
</dbReference>
<dbReference type="AlphaFoldDB" id="A0A6P1NWF5"/>
<feature type="domain" description="ANTAR" evidence="3">
    <location>
        <begin position="151"/>
        <end position="212"/>
    </location>
</feature>
<evidence type="ECO:0000313" key="4">
    <source>
        <dbReference type="EMBL" id="QHK21231.1"/>
    </source>
</evidence>
<dbReference type="SMART" id="SM01012">
    <property type="entry name" value="ANTAR"/>
    <property type="match status" value="1"/>
</dbReference>
<evidence type="ECO:0000259" key="3">
    <source>
        <dbReference type="PROSITE" id="PS50921"/>
    </source>
</evidence>
<proteinExistence type="predicted"/>
<evidence type="ECO:0000313" key="5">
    <source>
        <dbReference type="Proteomes" id="UP000464186"/>
    </source>
</evidence>
<dbReference type="SUPFAM" id="SSF55781">
    <property type="entry name" value="GAF domain-like"/>
    <property type="match status" value="1"/>
</dbReference>
<sequence length="231" mass="24255">MDIAPDMAAGEEDVCAPYLAKLPITGAAVSLFGGAAAETMVSASDELAARLDALQFNLGEGPRWRAHKTRLPVLVPDAQSAAGHEWPMFQQAIAGTDAAALFVFPLTVGAMDLGVVELYHVVRGNLNRSDQSMAAVLAGQTSWHLLRKILSLSSPDTDPALEPALMSRREIHQATGMVLAQSGATAAESLLMLRAYAFANDLTLGETAAAVLERRLSFDSDKSGAGGPALQ</sequence>
<evidence type="ECO:0000256" key="2">
    <source>
        <dbReference type="ARBA" id="ARBA00023163"/>
    </source>
</evidence>
<accession>A0A6P1NWF5</accession>
<evidence type="ECO:0000256" key="1">
    <source>
        <dbReference type="ARBA" id="ARBA00023015"/>
    </source>
</evidence>
<keyword evidence="5" id="KW-1185">Reference proteome</keyword>
<dbReference type="KEGG" id="psey:GU243_17650"/>